<dbReference type="STRING" id="419597.SAMN04487957_107137"/>
<feature type="compositionally biased region" description="Low complexity" evidence="2">
    <location>
        <begin position="305"/>
        <end position="319"/>
    </location>
</feature>
<feature type="domain" description="Smf/DprA SLOG" evidence="3">
    <location>
        <begin position="82"/>
        <end position="291"/>
    </location>
</feature>
<reference evidence="6" key="1">
    <citation type="submission" date="2016-10" db="EMBL/GenBank/DDBJ databases">
        <authorList>
            <person name="Varghese N."/>
            <person name="Submissions S."/>
        </authorList>
    </citation>
    <scope>NUCLEOTIDE SEQUENCE [LARGE SCALE GENOMIC DNA]</scope>
    <source>
        <strain evidence="6">CGMCC 1.6444</strain>
    </source>
</reference>
<dbReference type="InterPro" id="IPR003488">
    <property type="entry name" value="DprA"/>
</dbReference>
<dbReference type="PANTHER" id="PTHR43022:SF1">
    <property type="entry name" value="PROTEIN SMF"/>
    <property type="match status" value="1"/>
</dbReference>
<evidence type="ECO:0000256" key="2">
    <source>
        <dbReference type="SAM" id="MobiDB-lite"/>
    </source>
</evidence>
<dbReference type="InterPro" id="IPR036388">
    <property type="entry name" value="WH-like_DNA-bd_sf"/>
</dbReference>
<evidence type="ECO:0000259" key="3">
    <source>
        <dbReference type="Pfam" id="PF02481"/>
    </source>
</evidence>
<accession>A0A1H0KA94</accession>
<dbReference type="SUPFAM" id="SSF102405">
    <property type="entry name" value="MCP/YpsA-like"/>
    <property type="match status" value="1"/>
</dbReference>
<dbReference type="PANTHER" id="PTHR43022">
    <property type="entry name" value="PROTEIN SMF"/>
    <property type="match status" value="1"/>
</dbReference>
<dbReference type="GO" id="GO:0009294">
    <property type="term" value="P:DNA-mediated transformation"/>
    <property type="evidence" value="ECO:0007669"/>
    <property type="project" value="InterPro"/>
</dbReference>
<protein>
    <submittedName>
        <fullName evidence="5">DNA protecting protein DprA</fullName>
    </submittedName>
</protein>
<gene>
    <name evidence="5" type="ORF">SAMN04487957_107137</name>
</gene>
<dbReference type="Proteomes" id="UP000199075">
    <property type="component" value="Unassembled WGS sequence"/>
</dbReference>
<dbReference type="InterPro" id="IPR057666">
    <property type="entry name" value="DrpA_SLOG"/>
</dbReference>
<dbReference type="RefSeq" id="WP_089679658.1">
    <property type="nucleotide sequence ID" value="NZ_FNIV01000007.1"/>
</dbReference>
<keyword evidence="6" id="KW-1185">Reference proteome</keyword>
<dbReference type="EMBL" id="FNIV01000007">
    <property type="protein sequence ID" value="SDO52857.1"/>
    <property type="molecule type" value="Genomic_DNA"/>
</dbReference>
<sequence>MPAARLGPREWLALAALPGLGAGALAELAAREPAWPDGWLAILPPRCASALRLWLDHPARSPLTAEVEARLAWVAEADDRHLLYPGHPAWPELLSQIPDPPPLLWAWGDLAALEPPRLAMVGSRRATREGLTNAGAFARELAGRGWCVVSGMALGIDAAAQQAALDAGGASVAVLGCGVDVVYPPRHHRLHQRLREPGGLLLAEHPPGTPARAGFFPRRNRIVTGLSCGVLVVEAAEQSGSLVSARLAGEQGREVFALPGSLHNPQARGCLRLIRQGAVLVREVDDILAELTQWAGIALAPSAAAAEAPGGPESPGSSSDPLLRWLSGSPTPADTLVGLTGLDVAECQRRLLALELEGQAARVAGGWVRLSAP</sequence>
<organism evidence="5 6">
    <name type="scientific">Halomonas shengliensis</name>
    <dbReference type="NCBI Taxonomy" id="419597"/>
    <lineage>
        <taxon>Bacteria</taxon>
        <taxon>Pseudomonadati</taxon>
        <taxon>Pseudomonadota</taxon>
        <taxon>Gammaproteobacteria</taxon>
        <taxon>Oceanospirillales</taxon>
        <taxon>Halomonadaceae</taxon>
        <taxon>Halomonas</taxon>
    </lineage>
</organism>
<dbReference type="Gene3D" id="1.10.10.10">
    <property type="entry name" value="Winged helix-like DNA-binding domain superfamily/Winged helix DNA-binding domain"/>
    <property type="match status" value="1"/>
</dbReference>
<dbReference type="Gene3D" id="3.40.50.450">
    <property type="match status" value="1"/>
</dbReference>
<dbReference type="Pfam" id="PF02481">
    <property type="entry name" value="DNA_processg_A"/>
    <property type="match status" value="1"/>
</dbReference>
<dbReference type="OrthoDB" id="9785707at2"/>
<name>A0A1H0KA94_9GAMM</name>
<evidence type="ECO:0000259" key="4">
    <source>
        <dbReference type="Pfam" id="PF17782"/>
    </source>
</evidence>
<dbReference type="NCBIfam" id="TIGR00732">
    <property type="entry name" value="dprA"/>
    <property type="match status" value="1"/>
</dbReference>
<evidence type="ECO:0000313" key="6">
    <source>
        <dbReference type="Proteomes" id="UP000199075"/>
    </source>
</evidence>
<proteinExistence type="inferred from homology"/>
<evidence type="ECO:0000256" key="1">
    <source>
        <dbReference type="ARBA" id="ARBA00006525"/>
    </source>
</evidence>
<evidence type="ECO:0000313" key="5">
    <source>
        <dbReference type="EMBL" id="SDO52857.1"/>
    </source>
</evidence>
<comment type="similarity">
    <text evidence="1">Belongs to the DprA/Smf family.</text>
</comment>
<feature type="region of interest" description="Disordered" evidence="2">
    <location>
        <begin position="305"/>
        <end position="325"/>
    </location>
</feature>
<dbReference type="AlphaFoldDB" id="A0A1H0KA94"/>
<dbReference type="InterPro" id="IPR041614">
    <property type="entry name" value="DprA_WH"/>
</dbReference>
<dbReference type="Pfam" id="PF17782">
    <property type="entry name" value="WHD_DprA"/>
    <property type="match status" value="1"/>
</dbReference>
<feature type="domain" description="DprA winged helix" evidence="4">
    <location>
        <begin position="307"/>
        <end position="366"/>
    </location>
</feature>